<dbReference type="AlphaFoldDB" id="A0AAF0YWS6"/>
<dbReference type="KEGG" id="cpyr:CYJ47_02345"/>
<protein>
    <submittedName>
        <fullName evidence="2">ABC-three component system protein</fullName>
    </submittedName>
</protein>
<evidence type="ECO:0000313" key="2">
    <source>
        <dbReference type="EMBL" id="WOT02633.1"/>
    </source>
</evidence>
<sequence length="383" mass="43292">MQFHQWAKSVRPVVPGNLHGPSYARELISMFTTVNEGEWNTRNDPTSTASISDDVLTSLMSRDAGFSKGLANAIYSRLNIDNLICLIEDLDEPAQNLIRLNFESFGVRIRLTHVAEDACLILLDILERLAKIKNPDLQARIRIRQLAAKARYREELLVLSDGCLQCGKTLNIESHDKSKASYVIVLLDEDIAEPVRDDFAVLCTEHGEKYQLAHTKKEEQQLRANLARLLAKHRLADNVVPLGLEKEISLLLDAVSNIPYEQRIPDPKFKAVDLEQKIHDADLLFQAADAVSVYKPFIVTQLKSKEAREQLKFTRLCNQVQGAWLTFESSGLDQPGQFRQLCDWMNNHTGSGIYVCGILISYFIHICEVFRPDVDVEADYAIA</sequence>
<proteinExistence type="predicted"/>
<organism evidence="2 3">
    <name type="scientific">Corynebacterium pyruviciproducens</name>
    <dbReference type="NCBI Taxonomy" id="598660"/>
    <lineage>
        <taxon>Bacteria</taxon>
        <taxon>Bacillati</taxon>
        <taxon>Actinomycetota</taxon>
        <taxon>Actinomycetes</taxon>
        <taxon>Mycobacteriales</taxon>
        <taxon>Corynebacteriaceae</taxon>
        <taxon>Corynebacterium</taxon>
    </lineage>
</organism>
<dbReference type="InterPro" id="IPR046921">
    <property type="entry name" value="ABC-3C_CTD11"/>
</dbReference>
<gene>
    <name evidence="2" type="ORF">CYJ47_02345</name>
</gene>
<evidence type="ECO:0000313" key="3">
    <source>
        <dbReference type="Proteomes" id="UP000234560"/>
    </source>
</evidence>
<evidence type="ECO:0000259" key="1">
    <source>
        <dbReference type="Pfam" id="PF20277"/>
    </source>
</evidence>
<dbReference type="EMBL" id="CP136958">
    <property type="protein sequence ID" value="WOT02633.1"/>
    <property type="molecule type" value="Genomic_DNA"/>
</dbReference>
<dbReference type="RefSeq" id="WP_143485540.1">
    <property type="nucleotide sequence ID" value="NZ_CAMIHY010000057.1"/>
</dbReference>
<accession>A0AAF0YWS6</accession>
<name>A0AAF0YWS6_9CORY</name>
<dbReference type="Proteomes" id="UP000234560">
    <property type="component" value="Chromosome"/>
</dbReference>
<reference evidence="2" key="2">
    <citation type="submission" date="2023-10" db="EMBL/GenBank/DDBJ databases">
        <authorList>
            <person name="Choi B."/>
        </authorList>
    </citation>
    <scope>NUCLEOTIDE SEQUENCE</scope>
    <source>
        <strain evidence="2">UMB0763</strain>
    </source>
</reference>
<feature type="domain" description="ABC-three component systems C-terminal" evidence="1">
    <location>
        <begin position="238"/>
        <end position="370"/>
    </location>
</feature>
<reference evidence="2" key="1">
    <citation type="submission" date="2017-12" db="EMBL/GenBank/DDBJ databases">
        <authorList>
            <person name="Thomas-White K."/>
            <person name="Wolfe A.J."/>
        </authorList>
    </citation>
    <scope>NUCLEOTIDE SEQUENCE</scope>
    <source>
        <strain evidence="2">UMB0763</strain>
    </source>
</reference>
<dbReference type="Pfam" id="PF20277">
    <property type="entry name" value="CTD11"/>
    <property type="match status" value="1"/>
</dbReference>